<dbReference type="Pfam" id="PF00270">
    <property type="entry name" value="DEAD"/>
    <property type="match status" value="1"/>
</dbReference>
<evidence type="ECO:0000256" key="5">
    <source>
        <dbReference type="ARBA" id="ARBA00038437"/>
    </source>
</evidence>
<dbReference type="eggNOG" id="COG0513">
    <property type="taxonomic scope" value="Bacteria"/>
</dbReference>
<organism evidence="11 12">
    <name type="scientific">Oleidesulfovibrio alaskensis (strain ATCC BAA-1058 / DSM 17464 / G20)</name>
    <name type="common">Desulfovibrio alaskensis</name>
    <dbReference type="NCBI Taxonomy" id="207559"/>
    <lineage>
        <taxon>Bacteria</taxon>
        <taxon>Pseudomonadati</taxon>
        <taxon>Thermodesulfobacteriota</taxon>
        <taxon>Desulfovibrionia</taxon>
        <taxon>Desulfovibrionales</taxon>
        <taxon>Desulfovibrionaceae</taxon>
        <taxon>Oleidesulfovibrio</taxon>
    </lineage>
</organism>
<evidence type="ECO:0000313" key="12">
    <source>
        <dbReference type="Proteomes" id="UP000002710"/>
    </source>
</evidence>
<comment type="similarity">
    <text evidence="5">Belongs to the DEAD box helicase family.</text>
</comment>
<gene>
    <name evidence="11" type="ordered locus">Dde_2480</name>
</gene>
<feature type="region of interest" description="Disordered" evidence="7">
    <location>
        <begin position="447"/>
        <end position="475"/>
    </location>
</feature>
<evidence type="ECO:0000256" key="4">
    <source>
        <dbReference type="ARBA" id="ARBA00022840"/>
    </source>
</evidence>
<dbReference type="SMART" id="SM00490">
    <property type="entry name" value="HELICc"/>
    <property type="match status" value="1"/>
</dbReference>
<dbReference type="SUPFAM" id="SSF52540">
    <property type="entry name" value="P-loop containing nucleoside triphosphate hydrolases"/>
    <property type="match status" value="1"/>
</dbReference>
<feature type="short sequence motif" description="Q motif" evidence="6">
    <location>
        <begin position="1"/>
        <end position="29"/>
    </location>
</feature>
<dbReference type="GO" id="GO:0005524">
    <property type="term" value="F:ATP binding"/>
    <property type="evidence" value="ECO:0007669"/>
    <property type="project" value="UniProtKB-KW"/>
</dbReference>
<evidence type="ECO:0000256" key="2">
    <source>
        <dbReference type="ARBA" id="ARBA00022801"/>
    </source>
</evidence>
<dbReference type="InterPro" id="IPR044742">
    <property type="entry name" value="DEAD/DEAH_RhlB"/>
</dbReference>
<dbReference type="CDD" id="cd00268">
    <property type="entry name" value="DEADc"/>
    <property type="match status" value="1"/>
</dbReference>
<dbReference type="PROSITE" id="PS51194">
    <property type="entry name" value="HELICASE_CTER"/>
    <property type="match status" value="1"/>
</dbReference>
<accession>Q30YG9</accession>
<evidence type="ECO:0000259" key="10">
    <source>
        <dbReference type="PROSITE" id="PS51195"/>
    </source>
</evidence>
<dbReference type="Proteomes" id="UP000002710">
    <property type="component" value="Chromosome"/>
</dbReference>
<dbReference type="RefSeq" id="WP_011368342.1">
    <property type="nucleotide sequence ID" value="NC_007519.1"/>
</dbReference>
<dbReference type="InterPro" id="IPR050079">
    <property type="entry name" value="DEAD_box_RNA_helicase"/>
</dbReference>
<keyword evidence="2" id="KW-0378">Hydrolase</keyword>
<feature type="domain" description="Helicase C-terminal" evidence="9">
    <location>
        <begin position="231"/>
        <end position="376"/>
    </location>
</feature>
<dbReference type="InterPro" id="IPR001650">
    <property type="entry name" value="Helicase_C-like"/>
</dbReference>
<evidence type="ECO:0000313" key="11">
    <source>
        <dbReference type="EMBL" id="ABB39277.2"/>
    </source>
</evidence>
<dbReference type="AlphaFoldDB" id="Q30YG9"/>
<proteinExistence type="inferred from homology"/>
<keyword evidence="3 11" id="KW-0347">Helicase</keyword>
<dbReference type="InterPro" id="IPR011545">
    <property type="entry name" value="DEAD/DEAH_box_helicase_dom"/>
</dbReference>
<name>Q30YG9_OLEA2</name>
<dbReference type="PROSITE" id="PS51192">
    <property type="entry name" value="HELICASE_ATP_BIND_1"/>
    <property type="match status" value="1"/>
</dbReference>
<feature type="domain" description="Helicase ATP-binding" evidence="8">
    <location>
        <begin position="32"/>
        <end position="206"/>
    </location>
</feature>
<dbReference type="GO" id="GO:0003724">
    <property type="term" value="F:RNA helicase activity"/>
    <property type="evidence" value="ECO:0007669"/>
    <property type="project" value="InterPro"/>
</dbReference>
<dbReference type="InterPro" id="IPR014014">
    <property type="entry name" value="RNA_helicase_DEAD_Q_motif"/>
</dbReference>
<dbReference type="CDD" id="cd18787">
    <property type="entry name" value="SF2_C_DEAD"/>
    <property type="match status" value="1"/>
</dbReference>
<dbReference type="Pfam" id="PF00271">
    <property type="entry name" value="Helicase_C"/>
    <property type="match status" value="1"/>
</dbReference>
<dbReference type="GO" id="GO:0003676">
    <property type="term" value="F:nucleic acid binding"/>
    <property type="evidence" value="ECO:0007669"/>
    <property type="project" value="InterPro"/>
</dbReference>
<evidence type="ECO:0000259" key="9">
    <source>
        <dbReference type="PROSITE" id="PS51194"/>
    </source>
</evidence>
<evidence type="ECO:0000256" key="3">
    <source>
        <dbReference type="ARBA" id="ARBA00022806"/>
    </source>
</evidence>
<dbReference type="STRING" id="207559.Dde_2480"/>
<evidence type="ECO:0000256" key="6">
    <source>
        <dbReference type="PROSITE-ProRule" id="PRU00552"/>
    </source>
</evidence>
<evidence type="ECO:0000256" key="1">
    <source>
        <dbReference type="ARBA" id="ARBA00022741"/>
    </source>
</evidence>
<dbReference type="InterPro" id="IPR014001">
    <property type="entry name" value="Helicase_ATP-bd"/>
</dbReference>
<keyword evidence="4" id="KW-0067">ATP-binding</keyword>
<feature type="domain" description="DEAD-box RNA helicase Q" evidence="10">
    <location>
        <begin position="1"/>
        <end position="29"/>
    </location>
</feature>
<dbReference type="GO" id="GO:0016787">
    <property type="term" value="F:hydrolase activity"/>
    <property type="evidence" value="ECO:0007669"/>
    <property type="project" value="UniProtKB-KW"/>
</dbReference>
<dbReference type="PANTHER" id="PTHR47959:SF13">
    <property type="entry name" value="ATP-DEPENDENT RNA HELICASE RHLE"/>
    <property type="match status" value="1"/>
</dbReference>
<keyword evidence="1" id="KW-0547">Nucleotide-binding</keyword>
<dbReference type="HOGENOM" id="CLU_003041_28_3_7"/>
<keyword evidence="12" id="KW-1185">Reference proteome</keyword>
<dbReference type="EMBL" id="CP000112">
    <property type="protein sequence ID" value="ABB39277.2"/>
    <property type="molecule type" value="Genomic_DNA"/>
</dbReference>
<dbReference type="KEGG" id="dde:Dde_2480"/>
<dbReference type="InterPro" id="IPR027417">
    <property type="entry name" value="P-loop_NTPase"/>
</dbReference>
<dbReference type="SMART" id="SM00487">
    <property type="entry name" value="DEXDc"/>
    <property type="match status" value="1"/>
</dbReference>
<sequence length="475" mass="52449">MSFARFSLHPALIEAVSARGFVNPTPIQEKALPPALAGQDILGLAATGTGKTAAFVLPLLHRLLLQGESARGTLRALVVAPTRELVAQIHEEVKTLARFCRLRSATVYGGVGMHAQTVQLRTGVDIVLACPGRLLDHVRRGHADLSHVDMLVLDEADMMFDMGFLSDVREILHCTRVRKQTMLFSATMPAPLRELAEECLRQPVRIELDTCAIAPTVRHSLCPVPKHLKTPLLKYVLRAFARDSVLVFVRTRHGARRLWQQLVKSGIEATCLQGNLSQGRRRAALEGFRRGTFRVMVATDIAARGIDVSQVGYVINYDFPPSVEACVHRAGRTGRASNSGVALTFVTQEDEPQVRTLERVLGGALSRWHAEGFDYSALQRTEAARPARLRREPRPQRVQRVRRLLEDAAREQMAAARKVASHAGHGGDMHQDGQPVKPAFRIVPREAPAPLKPKPGQYVMKPQPPVIIRKRRGGA</sequence>
<dbReference type="Gene3D" id="3.40.50.300">
    <property type="entry name" value="P-loop containing nucleotide triphosphate hydrolases"/>
    <property type="match status" value="2"/>
</dbReference>
<evidence type="ECO:0000259" key="8">
    <source>
        <dbReference type="PROSITE" id="PS51192"/>
    </source>
</evidence>
<evidence type="ECO:0000256" key="7">
    <source>
        <dbReference type="SAM" id="MobiDB-lite"/>
    </source>
</evidence>
<protein>
    <submittedName>
        <fullName evidence="11">DEAD/DEAH box helicase domain protein</fullName>
    </submittedName>
</protein>
<dbReference type="PROSITE" id="PS51195">
    <property type="entry name" value="Q_MOTIF"/>
    <property type="match status" value="1"/>
</dbReference>
<dbReference type="GO" id="GO:0005829">
    <property type="term" value="C:cytosol"/>
    <property type="evidence" value="ECO:0007669"/>
    <property type="project" value="TreeGrafter"/>
</dbReference>
<reference evidence="11 12" key="1">
    <citation type="journal article" date="2011" name="J. Bacteriol.">
        <title>Complete genome sequence and updated annotation of Desulfovibrio alaskensis G20.</title>
        <authorList>
            <person name="Hauser L.J."/>
            <person name="Land M.L."/>
            <person name="Brown S.D."/>
            <person name="Larimer F."/>
            <person name="Keller K.L."/>
            <person name="Rapp-Giles B.J."/>
            <person name="Price M.N."/>
            <person name="Lin M."/>
            <person name="Bruce D.C."/>
            <person name="Detter J.C."/>
            <person name="Tapia R."/>
            <person name="Han C.S."/>
            <person name="Goodwin L.A."/>
            <person name="Cheng J.F."/>
            <person name="Pitluck S."/>
            <person name="Copeland A."/>
            <person name="Lucas S."/>
            <person name="Nolan M."/>
            <person name="Lapidus A.L."/>
            <person name="Palumbo A.V."/>
            <person name="Wall J.D."/>
        </authorList>
    </citation>
    <scope>NUCLEOTIDE SEQUENCE [LARGE SCALE GENOMIC DNA]</scope>
    <source>
        <strain evidence="12">ATCC BAA 1058 / DSM 17464 / G20</strain>
    </source>
</reference>
<dbReference type="PANTHER" id="PTHR47959">
    <property type="entry name" value="ATP-DEPENDENT RNA HELICASE RHLE-RELATED"/>
    <property type="match status" value="1"/>
</dbReference>